<proteinExistence type="predicted"/>
<feature type="region of interest" description="Disordered" evidence="3">
    <location>
        <begin position="88"/>
        <end position="225"/>
    </location>
</feature>
<sequence length="406" mass="42336">MAKMLLILSLAAATVLAEPPVNSYLPPGQGRSQPSSQYGAPYSSNRFNSGSSLSTRNGATSGRFGGRNRASSRFNSVDTLSTNYGAPSMSSNHLGGSSSISTHYGAPSGASSRFNAPSTQYGAPSGASSRFNAPSTQYGAPSGASNRFNAPSTQYGAPSGASSRFNAPSTQYGAPSGASSRFNAPSTQYGAPSGAPSRFNAPSTQYNAPSDASSQFDAPSTQYDAPSVASSRFNALSNTYGAPSAFSRNTPSAEYGVPNAGYRGAQEDSLAEPANYEFNYEVQDSESGAEFGHEETRQDESAQGSYRVLLPDGRLQIVEYRADEEGCAYNEVIAGPLVRSLSGPGSGVGSLTVSRVRGLLVSDLRLVTFLVSPVFDDLQTAVRQLDAVLTDKGSCWALYPPNGTLY</sequence>
<feature type="signal peptide" evidence="4">
    <location>
        <begin position="1"/>
        <end position="17"/>
    </location>
</feature>
<evidence type="ECO:0000256" key="2">
    <source>
        <dbReference type="PROSITE-ProRule" id="PRU00497"/>
    </source>
</evidence>
<dbReference type="PRINTS" id="PR00947">
    <property type="entry name" value="CUTICLE"/>
</dbReference>
<gene>
    <name evidence="5" type="ORF">TDIB3V08_LOCUS3751</name>
</gene>
<feature type="compositionally biased region" description="Basic and acidic residues" evidence="3">
    <location>
        <begin position="291"/>
        <end position="300"/>
    </location>
</feature>
<dbReference type="Pfam" id="PF00379">
    <property type="entry name" value="Chitin_bind_4"/>
    <property type="match status" value="1"/>
</dbReference>
<feature type="chain" id="PRO_5031092291" evidence="4">
    <location>
        <begin position="18"/>
        <end position="406"/>
    </location>
</feature>
<dbReference type="InterPro" id="IPR000618">
    <property type="entry name" value="Insect_cuticle"/>
</dbReference>
<dbReference type="PROSITE" id="PS51155">
    <property type="entry name" value="CHIT_BIND_RR_2"/>
    <property type="match status" value="1"/>
</dbReference>
<feature type="compositionally biased region" description="Low complexity" evidence="3">
    <location>
        <begin position="88"/>
        <end position="101"/>
    </location>
</feature>
<keyword evidence="4" id="KW-0732">Signal</keyword>
<keyword evidence="1 2" id="KW-0193">Cuticle</keyword>
<feature type="region of interest" description="Disordered" evidence="3">
    <location>
        <begin position="25"/>
        <end position="71"/>
    </location>
</feature>
<dbReference type="AlphaFoldDB" id="A0A7R8VFB5"/>
<accession>A0A7R8VFB5</accession>
<feature type="compositionally biased region" description="Polar residues" evidence="3">
    <location>
        <begin position="200"/>
        <end position="225"/>
    </location>
</feature>
<dbReference type="GO" id="GO:0042302">
    <property type="term" value="F:structural constituent of cuticle"/>
    <property type="evidence" value="ECO:0007669"/>
    <property type="project" value="UniProtKB-UniRule"/>
</dbReference>
<dbReference type="GO" id="GO:0031012">
    <property type="term" value="C:extracellular matrix"/>
    <property type="evidence" value="ECO:0007669"/>
    <property type="project" value="TreeGrafter"/>
</dbReference>
<dbReference type="PANTHER" id="PTHR12236">
    <property type="entry name" value="STRUCTURAL CONTITUENT OF CUTICLE"/>
    <property type="match status" value="1"/>
</dbReference>
<reference evidence="5" key="1">
    <citation type="submission" date="2020-11" db="EMBL/GenBank/DDBJ databases">
        <authorList>
            <person name="Tran Van P."/>
        </authorList>
    </citation>
    <scope>NUCLEOTIDE SEQUENCE</scope>
</reference>
<protein>
    <submittedName>
        <fullName evidence="5">Uncharacterized protein</fullName>
    </submittedName>
</protein>
<feature type="compositionally biased region" description="Polar residues" evidence="3">
    <location>
        <begin position="109"/>
        <end position="190"/>
    </location>
</feature>
<feature type="region of interest" description="Disordered" evidence="3">
    <location>
        <begin position="285"/>
        <end position="304"/>
    </location>
</feature>
<organism evidence="5">
    <name type="scientific">Timema douglasi</name>
    <name type="common">Walking stick</name>
    <dbReference type="NCBI Taxonomy" id="61478"/>
    <lineage>
        <taxon>Eukaryota</taxon>
        <taxon>Metazoa</taxon>
        <taxon>Ecdysozoa</taxon>
        <taxon>Arthropoda</taxon>
        <taxon>Hexapoda</taxon>
        <taxon>Insecta</taxon>
        <taxon>Pterygota</taxon>
        <taxon>Neoptera</taxon>
        <taxon>Polyneoptera</taxon>
        <taxon>Phasmatodea</taxon>
        <taxon>Timematodea</taxon>
        <taxon>Timematoidea</taxon>
        <taxon>Timematidae</taxon>
        <taxon>Timema</taxon>
    </lineage>
</organism>
<evidence type="ECO:0000256" key="1">
    <source>
        <dbReference type="ARBA" id="ARBA00022460"/>
    </source>
</evidence>
<evidence type="ECO:0000313" key="5">
    <source>
        <dbReference type="EMBL" id="CAD7197443.1"/>
    </source>
</evidence>
<dbReference type="PANTHER" id="PTHR12236:SF79">
    <property type="entry name" value="CUTICULAR PROTEIN 50CB-RELATED"/>
    <property type="match status" value="1"/>
</dbReference>
<name>A0A7R8VFB5_TIMDO</name>
<dbReference type="InterPro" id="IPR051217">
    <property type="entry name" value="Insect_Cuticle_Struc_Prot"/>
</dbReference>
<dbReference type="EMBL" id="OA565653">
    <property type="protein sequence ID" value="CAD7197443.1"/>
    <property type="molecule type" value="Genomic_DNA"/>
</dbReference>
<evidence type="ECO:0000256" key="4">
    <source>
        <dbReference type="SAM" id="SignalP"/>
    </source>
</evidence>
<dbReference type="GO" id="GO:0005615">
    <property type="term" value="C:extracellular space"/>
    <property type="evidence" value="ECO:0007669"/>
    <property type="project" value="TreeGrafter"/>
</dbReference>
<feature type="compositionally biased region" description="Low complexity" evidence="3">
    <location>
        <begin position="43"/>
        <end position="54"/>
    </location>
</feature>
<evidence type="ECO:0000256" key="3">
    <source>
        <dbReference type="SAM" id="MobiDB-lite"/>
    </source>
</evidence>